<name>A0ACA9K4P0_9GLOM</name>
<accession>A0ACA9K4P0</accession>
<evidence type="ECO:0000313" key="1">
    <source>
        <dbReference type="EMBL" id="CAG8452497.1"/>
    </source>
</evidence>
<dbReference type="EMBL" id="CAJVPT010000893">
    <property type="protein sequence ID" value="CAG8452497.1"/>
    <property type="molecule type" value="Genomic_DNA"/>
</dbReference>
<proteinExistence type="predicted"/>
<reference evidence="1" key="1">
    <citation type="submission" date="2021-06" db="EMBL/GenBank/DDBJ databases">
        <authorList>
            <person name="Kallberg Y."/>
            <person name="Tangrot J."/>
            <person name="Rosling A."/>
        </authorList>
    </citation>
    <scope>NUCLEOTIDE SEQUENCE</scope>
    <source>
        <strain evidence="1">CL356</strain>
    </source>
</reference>
<dbReference type="Proteomes" id="UP000789525">
    <property type="component" value="Unassembled WGS sequence"/>
</dbReference>
<gene>
    <name evidence="1" type="ORF">ACOLOM_LOCUS814</name>
</gene>
<organism evidence="1 2">
    <name type="scientific">Acaulospora colombiana</name>
    <dbReference type="NCBI Taxonomy" id="27376"/>
    <lineage>
        <taxon>Eukaryota</taxon>
        <taxon>Fungi</taxon>
        <taxon>Fungi incertae sedis</taxon>
        <taxon>Mucoromycota</taxon>
        <taxon>Glomeromycotina</taxon>
        <taxon>Glomeromycetes</taxon>
        <taxon>Diversisporales</taxon>
        <taxon>Acaulosporaceae</taxon>
        <taxon>Acaulospora</taxon>
    </lineage>
</organism>
<evidence type="ECO:0000313" key="2">
    <source>
        <dbReference type="Proteomes" id="UP000789525"/>
    </source>
</evidence>
<sequence length="136" mass="15160">MSFVIRGYDNLDSIAVDPVDPFSGDPIFDEALELLELFRRNNGSSYNNWKTPVKNASNLELTENPYTSNVAVNDANNEIVIHPKWPSISKETINNGGENKKDGKYGAATEHIRESHYGHYLRSAQPSPEVGPKKAQ</sequence>
<keyword evidence="2" id="KW-1185">Reference proteome</keyword>
<comment type="caution">
    <text evidence="1">The sequence shown here is derived from an EMBL/GenBank/DDBJ whole genome shotgun (WGS) entry which is preliminary data.</text>
</comment>
<protein>
    <submittedName>
        <fullName evidence="1">340_t:CDS:1</fullName>
    </submittedName>
</protein>